<feature type="signal peptide" evidence="1">
    <location>
        <begin position="1"/>
        <end position="34"/>
    </location>
</feature>
<name>A0A3D2X1T5_9FIRM</name>
<dbReference type="EMBL" id="DPVV01000028">
    <property type="protein sequence ID" value="HCL00946.1"/>
    <property type="molecule type" value="Genomic_DNA"/>
</dbReference>
<dbReference type="PANTHER" id="PTHR45661">
    <property type="entry name" value="SURFACE ANTIGEN"/>
    <property type="match status" value="1"/>
</dbReference>
<protein>
    <recommendedName>
        <fullName evidence="4">Leucine-rich repeat domain-containing protein</fullName>
    </recommendedName>
</protein>
<dbReference type="Pfam" id="PF13306">
    <property type="entry name" value="LRR_5"/>
    <property type="match status" value="2"/>
</dbReference>
<feature type="chain" id="PRO_5017606666" description="Leucine-rich repeat domain-containing protein" evidence="1">
    <location>
        <begin position="35"/>
        <end position="581"/>
    </location>
</feature>
<comment type="caution">
    <text evidence="2">The sequence shown here is derived from an EMBL/GenBank/DDBJ whole genome shotgun (WGS) entry which is preliminary data.</text>
</comment>
<dbReference type="InterPro" id="IPR032675">
    <property type="entry name" value="LRR_dom_sf"/>
</dbReference>
<evidence type="ECO:0000256" key="1">
    <source>
        <dbReference type="SAM" id="SignalP"/>
    </source>
</evidence>
<dbReference type="Gene3D" id="3.40.50.12480">
    <property type="match status" value="1"/>
</dbReference>
<evidence type="ECO:0000313" key="3">
    <source>
        <dbReference type="Proteomes" id="UP000262969"/>
    </source>
</evidence>
<sequence length="581" mass="66554">MEVFMKFKLRFGKIILIALFMLCLSTFFSISVNASTSNTIGGRFNDENFTYTVRVKATQGKNGKVSIAKYNNGNSDKKVKIPQYVKHGDYKYTVYRIDQLAFYKSNMKAIEIPDGIISIYRQAFNECSQIKSIELPKNCTLYGSGIFSRCTNLTQITLPSKLEKLPPTIFEGCKKLTNIVMPPKLVEIGTASFDGCKSLIGIILPNSIEKIGGGAFSNCSSLVNISIPDKVKQLEHTTFKNCSALQSVKFSNSLKVIGASCFEGCVNLSSINWNNNVTTIRSRAFYKCKSMKSISLPASIVNLEYECFAYCSSLESLTILNKVNMDYISQDILKNANDNLTIICYPNEVIYNSLAFREYKIDFINTDLFTVNVQKQNYPYKNYEDYFNDPSKYTVAEEEFYYLHIKTTFDSPVTISKLKLDYINDKGEIVSSEYYERDIDVYKEYKAILQVDNSSKDYRKFDFNEIKATVIGYNSSVNGYDSNRVNHKEIIKCSNVNENGRNYLSITNNGIKKISDCRLYVKAYYKNTLIMTGLTNIGNIEIGTKIYNDEYSWSYLTLFYFNREFDNSEFTYEFIPLYAYY</sequence>
<accession>A0A3D2X1T5</accession>
<evidence type="ECO:0000313" key="2">
    <source>
        <dbReference type="EMBL" id="HCL00946.1"/>
    </source>
</evidence>
<dbReference type="InterPro" id="IPR026906">
    <property type="entry name" value="LRR_5"/>
</dbReference>
<dbReference type="InterPro" id="IPR053139">
    <property type="entry name" value="Surface_bspA-like"/>
</dbReference>
<dbReference type="AlphaFoldDB" id="A0A3D2X1T5"/>
<gene>
    <name evidence="2" type="ORF">DHW61_00730</name>
</gene>
<organism evidence="2 3">
    <name type="scientific">Lachnoclostridium phytofermentans</name>
    <dbReference type="NCBI Taxonomy" id="66219"/>
    <lineage>
        <taxon>Bacteria</taxon>
        <taxon>Bacillati</taxon>
        <taxon>Bacillota</taxon>
        <taxon>Clostridia</taxon>
        <taxon>Lachnospirales</taxon>
        <taxon>Lachnospiraceae</taxon>
    </lineage>
</organism>
<evidence type="ECO:0008006" key="4">
    <source>
        <dbReference type="Google" id="ProtNLM"/>
    </source>
</evidence>
<dbReference type="Gene3D" id="3.80.10.10">
    <property type="entry name" value="Ribonuclease Inhibitor"/>
    <property type="match status" value="2"/>
</dbReference>
<dbReference type="Proteomes" id="UP000262969">
    <property type="component" value="Unassembled WGS sequence"/>
</dbReference>
<dbReference type="SUPFAM" id="SSF52058">
    <property type="entry name" value="L domain-like"/>
    <property type="match status" value="1"/>
</dbReference>
<dbReference type="PANTHER" id="PTHR45661:SF3">
    <property type="entry name" value="IG-LIKE DOMAIN-CONTAINING PROTEIN"/>
    <property type="match status" value="1"/>
</dbReference>
<keyword evidence="1" id="KW-0732">Signal</keyword>
<reference evidence="2 3" key="1">
    <citation type="journal article" date="2018" name="Nat. Biotechnol.">
        <title>A standardized bacterial taxonomy based on genome phylogeny substantially revises the tree of life.</title>
        <authorList>
            <person name="Parks D.H."/>
            <person name="Chuvochina M."/>
            <person name="Waite D.W."/>
            <person name="Rinke C."/>
            <person name="Skarshewski A."/>
            <person name="Chaumeil P.A."/>
            <person name="Hugenholtz P."/>
        </authorList>
    </citation>
    <scope>NUCLEOTIDE SEQUENCE [LARGE SCALE GENOMIC DNA]</scope>
    <source>
        <strain evidence="2">UBA11728</strain>
    </source>
</reference>
<proteinExistence type="predicted"/>